<keyword evidence="2" id="KW-0802">TPR repeat</keyword>
<protein>
    <recommendedName>
        <fullName evidence="4">EF-hand domain-containing protein</fullName>
    </recommendedName>
</protein>
<keyword evidence="6" id="KW-1185">Reference proteome</keyword>
<dbReference type="InterPro" id="IPR019734">
    <property type="entry name" value="TPR_rpt"/>
</dbReference>
<dbReference type="PROSITE" id="PS00303">
    <property type="entry name" value="S100_CABP"/>
    <property type="match status" value="1"/>
</dbReference>
<dbReference type="PANTHER" id="PTHR45153:SF1">
    <property type="entry name" value="TETRATRICOPEPTIDE REPEAT PROTEIN 16"/>
    <property type="match status" value="1"/>
</dbReference>
<dbReference type="SMART" id="SM00028">
    <property type="entry name" value="TPR"/>
    <property type="match status" value="7"/>
</dbReference>
<feature type="domain" description="EF-hand" evidence="4">
    <location>
        <begin position="127"/>
        <end position="162"/>
    </location>
</feature>
<dbReference type="PANTHER" id="PTHR45153">
    <property type="entry name" value="TETRATRICOPEPTIDE REPEAT PROTEIN 16"/>
    <property type="match status" value="1"/>
</dbReference>
<dbReference type="SUPFAM" id="SSF48452">
    <property type="entry name" value="TPR-like"/>
    <property type="match status" value="1"/>
</dbReference>
<name>A0ABQ6N4H0_9STRA</name>
<dbReference type="CDD" id="cd00051">
    <property type="entry name" value="EFh"/>
    <property type="match status" value="1"/>
</dbReference>
<feature type="domain" description="EF-hand" evidence="4">
    <location>
        <begin position="163"/>
        <end position="198"/>
    </location>
</feature>
<sequence length="795" mass="88666">MPADVISELLLHPSTMAELTGNPLQAVSHLVSALSSLTDSDSPGSPSLGILADLIPLVKAWERFVPQSLKNSLDATRVGDKELEAEGPNEENPDGEIQEEAPLTKKELAIMEKISNGFLAASRDPKAKRPNLRRTFEEIDADGSGKLSLDELSRALTSISVALTPAELEMLMSRLDSDGDGDVDYLEFIRFVKVPGGADNSSTALVEAALTSCSRAIFLLNSHYLFALRAECYFRLYDLKSAVSNLRYVLKLLPGDQRTRRRLAQVIDLQGVNWLSAQNPSAARSCFAESCKLDPVSSSYWVHQCVSAVQCGDFDDALRCVEQAMSVEKGNADVHCLRGKIHWAMDLADAGNRDFREAQELDPTHPEVVAYVTRMIEKSGKFYQEAMDKMAAVQALGEKGGEKMTKAEVEEAIRLLTQALGLVPDDMRILVLRAKAYRKIDQLENSLKDIDDAAFAYCRGMLGDAVPKFVPDRRMWLETQSMKSTYREPFILTEQRSLTLNYMAMNEMKAGNYTKAIGLLNRIIDDNYRMNGKDMTQVDAKYFVNRGDCYRATGKVDVAMSDFHRAYDSDPNNWETKTRLSLIHHMAGLQLFNERQYQQAEVELTIAIKYNPKVSQYYGDRGKACFYQHNYDNAFEDYKQALRLNPNNEDVIMRMQQFDPSGAVLSEIRGGAGGTGYNNKVKNDLGMDIGGKGMGAGPETRMSRTAPSGSGSSGFLPQLTAVTAVNPHLKKASIVKDFVLDKRTTVRDELSVARRRAEHPVKKQQIWSCMVPKQKEYTSMSNRRKLLAQKAKKKI</sequence>
<feature type="region of interest" description="Disordered" evidence="3">
    <location>
        <begin position="76"/>
        <end position="100"/>
    </location>
</feature>
<dbReference type="InterPro" id="IPR001751">
    <property type="entry name" value="S100/CaBP7/8-like_CS"/>
</dbReference>
<dbReference type="PROSITE" id="PS00018">
    <property type="entry name" value="EF_HAND_1"/>
    <property type="match status" value="2"/>
</dbReference>
<evidence type="ECO:0000256" key="2">
    <source>
        <dbReference type="PROSITE-ProRule" id="PRU00339"/>
    </source>
</evidence>
<dbReference type="InterPro" id="IPR002048">
    <property type="entry name" value="EF_hand_dom"/>
</dbReference>
<feature type="repeat" description="TPR" evidence="2">
    <location>
        <begin position="540"/>
        <end position="573"/>
    </location>
</feature>
<organism evidence="5 6">
    <name type="scientific">Tetraparma gracilis</name>
    <dbReference type="NCBI Taxonomy" id="2962635"/>
    <lineage>
        <taxon>Eukaryota</taxon>
        <taxon>Sar</taxon>
        <taxon>Stramenopiles</taxon>
        <taxon>Ochrophyta</taxon>
        <taxon>Bolidophyceae</taxon>
        <taxon>Parmales</taxon>
        <taxon>Triparmaceae</taxon>
        <taxon>Tetraparma</taxon>
    </lineage>
</organism>
<proteinExistence type="predicted"/>
<dbReference type="Pfam" id="PF13499">
    <property type="entry name" value="EF-hand_7"/>
    <property type="match status" value="1"/>
</dbReference>
<dbReference type="SMART" id="SM00054">
    <property type="entry name" value="EFh"/>
    <property type="match status" value="2"/>
</dbReference>
<dbReference type="InterPro" id="IPR011992">
    <property type="entry name" value="EF-hand-dom_pair"/>
</dbReference>
<gene>
    <name evidence="5" type="ORF">TeGR_g9375</name>
</gene>
<evidence type="ECO:0000313" key="6">
    <source>
        <dbReference type="Proteomes" id="UP001165060"/>
    </source>
</evidence>
<keyword evidence="1" id="KW-0106">Calcium</keyword>
<dbReference type="Pfam" id="PF13432">
    <property type="entry name" value="TPR_16"/>
    <property type="match status" value="1"/>
</dbReference>
<reference evidence="5 6" key="1">
    <citation type="journal article" date="2023" name="Commun. Biol.">
        <title>Genome analysis of Parmales, the sister group of diatoms, reveals the evolutionary specialization of diatoms from phago-mixotrophs to photoautotrophs.</title>
        <authorList>
            <person name="Ban H."/>
            <person name="Sato S."/>
            <person name="Yoshikawa S."/>
            <person name="Yamada K."/>
            <person name="Nakamura Y."/>
            <person name="Ichinomiya M."/>
            <person name="Sato N."/>
            <person name="Blanc-Mathieu R."/>
            <person name="Endo H."/>
            <person name="Kuwata A."/>
            <person name="Ogata H."/>
        </authorList>
    </citation>
    <scope>NUCLEOTIDE SEQUENCE [LARGE SCALE GENOMIC DNA]</scope>
</reference>
<dbReference type="Pfam" id="PF00515">
    <property type="entry name" value="TPR_1"/>
    <property type="match status" value="1"/>
</dbReference>
<feature type="repeat" description="TPR" evidence="2">
    <location>
        <begin position="615"/>
        <end position="648"/>
    </location>
</feature>
<dbReference type="PROSITE" id="PS50222">
    <property type="entry name" value="EF_HAND_2"/>
    <property type="match status" value="2"/>
</dbReference>
<evidence type="ECO:0000259" key="4">
    <source>
        <dbReference type="PROSITE" id="PS50222"/>
    </source>
</evidence>
<dbReference type="Gene3D" id="1.10.238.10">
    <property type="entry name" value="EF-hand"/>
    <property type="match status" value="1"/>
</dbReference>
<evidence type="ECO:0000256" key="3">
    <source>
        <dbReference type="SAM" id="MobiDB-lite"/>
    </source>
</evidence>
<dbReference type="Gene3D" id="1.25.40.10">
    <property type="entry name" value="Tetratricopeptide repeat domain"/>
    <property type="match status" value="3"/>
</dbReference>
<evidence type="ECO:0000313" key="5">
    <source>
        <dbReference type="EMBL" id="GMI40534.1"/>
    </source>
</evidence>
<comment type="caution">
    <text evidence="5">The sequence shown here is derived from an EMBL/GenBank/DDBJ whole genome shotgun (WGS) entry which is preliminary data.</text>
</comment>
<accession>A0ABQ6N4H0</accession>
<dbReference type="SUPFAM" id="SSF47473">
    <property type="entry name" value="EF-hand"/>
    <property type="match status" value="1"/>
</dbReference>
<dbReference type="InterPro" id="IPR018247">
    <property type="entry name" value="EF_Hand_1_Ca_BS"/>
</dbReference>
<evidence type="ECO:0000256" key="1">
    <source>
        <dbReference type="ARBA" id="ARBA00022837"/>
    </source>
</evidence>
<dbReference type="InterPro" id="IPR011990">
    <property type="entry name" value="TPR-like_helical_dom_sf"/>
</dbReference>
<dbReference type="PROSITE" id="PS50005">
    <property type="entry name" value="TPR"/>
    <property type="match status" value="2"/>
</dbReference>
<feature type="compositionally biased region" description="Acidic residues" evidence="3">
    <location>
        <begin position="85"/>
        <end position="99"/>
    </location>
</feature>
<dbReference type="EMBL" id="BRYB01000941">
    <property type="protein sequence ID" value="GMI40534.1"/>
    <property type="molecule type" value="Genomic_DNA"/>
</dbReference>
<dbReference type="Proteomes" id="UP001165060">
    <property type="component" value="Unassembled WGS sequence"/>
</dbReference>